<evidence type="ECO:0000256" key="11">
    <source>
        <dbReference type="ARBA" id="ARBA00047899"/>
    </source>
</evidence>
<dbReference type="PROSITE" id="PS00018">
    <property type="entry name" value="EF_HAND_1"/>
    <property type="match status" value="1"/>
</dbReference>
<proteinExistence type="inferred from homology"/>
<keyword evidence="7" id="KW-0547">Nucleotide-binding</keyword>
<comment type="catalytic activity">
    <reaction evidence="12">
        <text>L-seryl-[protein] + ATP = O-phospho-L-seryl-[protein] + ADP + H(+)</text>
        <dbReference type="Rhea" id="RHEA:17989"/>
        <dbReference type="Rhea" id="RHEA-COMP:9863"/>
        <dbReference type="Rhea" id="RHEA-COMP:11604"/>
        <dbReference type="ChEBI" id="CHEBI:15378"/>
        <dbReference type="ChEBI" id="CHEBI:29999"/>
        <dbReference type="ChEBI" id="CHEBI:30616"/>
        <dbReference type="ChEBI" id="CHEBI:83421"/>
        <dbReference type="ChEBI" id="CHEBI:456216"/>
        <dbReference type="EC" id="2.7.11.1"/>
    </reaction>
</comment>
<dbReference type="Pfam" id="PF08477">
    <property type="entry name" value="Roc"/>
    <property type="match status" value="1"/>
</dbReference>
<evidence type="ECO:0000256" key="2">
    <source>
        <dbReference type="ARBA" id="ARBA00012513"/>
    </source>
</evidence>
<dbReference type="InterPro" id="IPR027417">
    <property type="entry name" value="P-loop_NTPase"/>
</dbReference>
<dbReference type="Gene3D" id="2.60.120.920">
    <property type="match status" value="2"/>
</dbReference>
<dbReference type="SUPFAM" id="SSF52058">
    <property type="entry name" value="L domain-like"/>
    <property type="match status" value="1"/>
</dbReference>
<feature type="compositionally biased region" description="Basic and acidic residues" evidence="13">
    <location>
        <begin position="3175"/>
        <end position="3189"/>
    </location>
</feature>
<dbReference type="SUPFAM" id="SSF52540">
    <property type="entry name" value="P-loop containing nucleoside triphosphate hydrolases"/>
    <property type="match status" value="1"/>
</dbReference>
<evidence type="ECO:0000256" key="8">
    <source>
        <dbReference type="ARBA" id="ARBA00022777"/>
    </source>
</evidence>
<dbReference type="Pfam" id="PF13676">
    <property type="entry name" value="TIR_2"/>
    <property type="match status" value="1"/>
</dbReference>
<keyword evidence="9" id="KW-0067">ATP-binding</keyword>
<dbReference type="InterPro" id="IPR001870">
    <property type="entry name" value="B30.2/SPRY"/>
</dbReference>
<feature type="domain" description="EF-hand" evidence="15">
    <location>
        <begin position="1849"/>
        <end position="1884"/>
    </location>
</feature>
<dbReference type="Gene3D" id="3.80.10.10">
    <property type="entry name" value="Ribonuclease Inhibitor"/>
    <property type="match status" value="2"/>
</dbReference>
<dbReference type="Gene3D" id="1.10.10.10">
    <property type="entry name" value="Winged helix-like DNA-binding domain superfamily/Winged helix DNA-binding domain"/>
    <property type="match status" value="1"/>
</dbReference>
<dbReference type="Gene3D" id="3.40.50.300">
    <property type="entry name" value="P-loop containing nucleotide triphosphate hydrolases"/>
    <property type="match status" value="1"/>
</dbReference>
<evidence type="ECO:0000256" key="7">
    <source>
        <dbReference type="ARBA" id="ARBA00022741"/>
    </source>
</evidence>
<evidence type="ECO:0000256" key="6">
    <source>
        <dbReference type="ARBA" id="ARBA00022737"/>
    </source>
</evidence>
<evidence type="ECO:0000259" key="15">
    <source>
        <dbReference type="PROSITE" id="PS50222"/>
    </source>
</evidence>
<dbReference type="Gene3D" id="3.40.50.10140">
    <property type="entry name" value="Toll/interleukin-1 receptor homology (TIR) domain"/>
    <property type="match status" value="1"/>
</dbReference>
<dbReference type="PANTHER" id="PTHR47508:SF1">
    <property type="entry name" value="NON-SPECIFIC SERINE_THREONINE PROTEIN KINASE"/>
    <property type="match status" value="1"/>
</dbReference>
<dbReference type="SMART" id="SM00369">
    <property type="entry name" value="LRR_TYP"/>
    <property type="match status" value="3"/>
</dbReference>
<feature type="compositionally biased region" description="Basic and acidic residues" evidence="13">
    <location>
        <begin position="3156"/>
        <end position="3166"/>
    </location>
</feature>
<dbReference type="InterPro" id="IPR003877">
    <property type="entry name" value="SPRY_dom"/>
</dbReference>
<dbReference type="InterPro" id="IPR013320">
    <property type="entry name" value="ConA-like_dom_sf"/>
</dbReference>
<comment type="similarity">
    <text evidence="1">Belongs to the Toll-like receptor family.</text>
</comment>
<evidence type="ECO:0000259" key="14">
    <source>
        <dbReference type="PROSITE" id="PS50188"/>
    </source>
</evidence>
<feature type="compositionally biased region" description="Basic and acidic residues" evidence="13">
    <location>
        <begin position="3387"/>
        <end position="3409"/>
    </location>
</feature>
<feature type="compositionally biased region" description="Basic and acidic residues" evidence="13">
    <location>
        <begin position="2824"/>
        <end position="2842"/>
    </location>
</feature>
<keyword evidence="5" id="KW-0808">Transferase</keyword>
<dbReference type="InterPro" id="IPR032171">
    <property type="entry name" value="COR-A"/>
</dbReference>
<dbReference type="Proteomes" id="UP001164746">
    <property type="component" value="Chromosome 7"/>
</dbReference>
<feature type="region of interest" description="Disordered" evidence="13">
    <location>
        <begin position="2890"/>
        <end position="2909"/>
    </location>
</feature>
<feature type="compositionally biased region" description="Basic and acidic residues" evidence="13">
    <location>
        <begin position="3417"/>
        <end position="3432"/>
    </location>
</feature>
<keyword evidence="4" id="KW-0433">Leucine-rich repeat</keyword>
<dbReference type="InterPro" id="IPR003591">
    <property type="entry name" value="Leu-rich_rpt_typical-subtyp"/>
</dbReference>
<evidence type="ECO:0000313" key="18">
    <source>
        <dbReference type="Proteomes" id="UP001164746"/>
    </source>
</evidence>
<dbReference type="EMBL" id="CP111018">
    <property type="protein sequence ID" value="WAR10424.1"/>
    <property type="molecule type" value="Genomic_DNA"/>
</dbReference>
<feature type="compositionally biased region" description="Basic and acidic residues" evidence="13">
    <location>
        <begin position="3370"/>
        <end position="3379"/>
    </location>
</feature>
<dbReference type="PROSITE" id="PS50188">
    <property type="entry name" value="B302_SPRY"/>
    <property type="match status" value="1"/>
</dbReference>
<organism evidence="17 18">
    <name type="scientific">Mya arenaria</name>
    <name type="common">Soft-shell clam</name>
    <dbReference type="NCBI Taxonomy" id="6604"/>
    <lineage>
        <taxon>Eukaryota</taxon>
        <taxon>Metazoa</taxon>
        <taxon>Spiralia</taxon>
        <taxon>Lophotrochozoa</taxon>
        <taxon>Mollusca</taxon>
        <taxon>Bivalvia</taxon>
        <taxon>Autobranchia</taxon>
        <taxon>Heteroconchia</taxon>
        <taxon>Euheterodonta</taxon>
        <taxon>Imparidentia</taxon>
        <taxon>Neoheterodontei</taxon>
        <taxon>Myida</taxon>
        <taxon>Myoidea</taxon>
        <taxon>Myidae</taxon>
        <taxon>Mya</taxon>
    </lineage>
</organism>
<dbReference type="PROSITE" id="PS50222">
    <property type="entry name" value="EF_HAND_2"/>
    <property type="match status" value="1"/>
</dbReference>
<dbReference type="Pfam" id="PF25497">
    <property type="entry name" value="COR-B"/>
    <property type="match status" value="1"/>
</dbReference>
<evidence type="ECO:0000256" key="12">
    <source>
        <dbReference type="ARBA" id="ARBA00048679"/>
    </source>
</evidence>
<dbReference type="PANTHER" id="PTHR47508">
    <property type="entry name" value="SAM DOMAIN-CONTAINING PROTEIN-RELATED"/>
    <property type="match status" value="1"/>
</dbReference>
<keyword evidence="8" id="KW-0418">Kinase</keyword>
<dbReference type="SUPFAM" id="SSF52200">
    <property type="entry name" value="Toll/Interleukin receptor TIR domain"/>
    <property type="match status" value="1"/>
</dbReference>
<dbReference type="InterPro" id="IPR035897">
    <property type="entry name" value="Toll_tir_struct_dom_sf"/>
</dbReference>
<dbReference type="Pfam" id="PF00622">
    <property type="entry name" value="SPRY"/>
    <property type="match status" value="1"/>
</dbReference>
<feature type="compositionally biased region" description="Basic and acidic residues" evidence="13">
    <location>
        <begin position="3229"/>
        <end position="3289"/>
    </location>
</feature>
<reference evidence="17" key="1">
    <citation type="submission" date="2022-11" db="EMBL/GenBank/DDBJ databases">
        <title>Centuries of genome instability and evolution in soft-shell clam transmissible cancer (bioRxiv).</title>
        <authorList>
            <person name="Hart S.F.M."/>
            <person name="Yonemitsu M.A."/>
            <person name="Giersch R.M."/>
            <person name="Beal B.F."/>
            <person name="Arriagada G."/>
            <person name="Davis B.W."/>
            <person name="Ostrander E.A."/>
            <person name="Goff S.P."/>
            <person name="Metzger M.J."/>
        </authorList>
    </citation>
    <scope>NUCLEOTIDE SEQUENCE</scope>
    <source>
        <strain evidence="17">MELC-2E11</strain>
        <tissue evidence="17">Siphon/mantle</tissue>
    </source>
</reference>
<accession>A0ABY7EMU2</accession>
<keyword evidence="6" id="KW-0677">Repeat</keyword>
<evidence type="ECO:0000256" key="1">
    <source>
        <dbReference type="ARBA" id="ARBA00009634"/>
    </source>
</evidence>
<dbReference type="InterPro" id="IPR057263">
    <property type="entry name" value="COR-B"/>
</dbReference>
<feature type="compositionally biased region" description="Basic and acidic residues" evidence="13">
    <location>
        <begin position="3298"/>
        <end position="3312"/>
    </location>
</feature>
<evidence type="ECO:0000256" key="9">
    <source>
        <dbReference type="ARBA" id="ARBA00022840"/>
    </source>
</evidence>
<evidence type="ECO:0000256" key="10">
    <source>
        <dbReference type="ARBA" id="ARBA00023134"/>
    </source>
</evidence>
<dbReference type="InterPro" id="IPR018247">
    <property type="entry name" value="EF_Hand_1_Ca_BS"/>
</dbReference>
<comment type="catalytic activity">
    <reaction evidence="11">
        <text>L-threonyl-[protein] + ATP = O-phospho-L-threonyl-[protein] + ADP + H(+)</text>
        <dbReference type="Rhea" id="RHEA:46608"/>
        <dbReference type="Rhea" id="RHEA-COMP:11060"/>
        <dbReference type="Rhea" id="RHEA-COMP:11605"/>
        <dbReference type="ChEBI" id="CHEBI:15378"/>
        <dbReference type="ChEBI" id="CHEBI:30013"/>
        <dbReference type="ChEBI" id="CHEBI:30616"/>
        <dbReference type="ChEBI" id="CHEBI:61977"/>
        <dbReference type="ChEBI" id="CHEBI:456216"/>
        <dbReference type="EC" id="2.7.11.1"/>
    </reaction>
</comment>
<name>A0ABY7EMU2_MYAAR</name>
<dbReference type="InterPro" id="IPR036388">
    <property type="entry name" value="WH-like_DNA-bd_sf"/>
</dbReference>
<dbReference type="EC" id="2.7.11.1" evidence="2"/>
<feature type="domain" description="Roc" evidence="16">
    <location>
        <begin position="1994"/>
        <end position="2167"/>
    </location>
</feature>
<dbReference type="InterPro" id="IPR002048">
    <property type="entry name" value="EF_hand_dom"/>
</dbReference>
<feature type="region of interest" description="Disordered" evidence="13">
    <location>
        <begin position="2819"/>
        <end position="2843"/>
    </location>
</feature>
<dbReference type="PROSITE" id="PS51450">
    <property type="entry name" value="LRR"/>
    <property type="match status" value="1"/>
</dbReference>
<evidence type="ECO:0000256" key="4">
    <source>
        <dbReference type="ARBA" id="ARBA00022614"/>
    </source>
</evidence>
<sequence length="3432" mass="388913">MPWVGINIPPYKGEDVFIVKLLNLLPEYRPPVPKRNAITLGRAHFANVMDDGIVEFKPNVSKEKSMGDLYGHFISKTPFNKEMLKFTVEMKDMSNTGALFGIGVSEPDVSITGLFMGWKPGTLAYHADNGQIYDNLGSGSNNYQKQDDEFDYNIHGGDTLIVEIMPDTRTDTNMQLIFDEFGTLDSHQTVMVHFYKNAVLAHAVPHYIAGDGLYPAFSMKWATVKIHGFYSETNDLWEMVLSSTKTEETHKAKEKKKEKERSFKGTEFLLVGVATGNSDAEGKVDLLKQQLDFENWPQLNNVINAISEMERDILGMDLEDQQVYGRLCNARDNLANFVKHRKKRMRFISGGTDPKLRERVLQEIVTNQKRLLDFQPLTAEFTTSYVLAGETIMKNLSSLKIIPLSEIFSAIDFPEKLSQLFDSDNSVLAVLKHLQSKGQLLLLENGQETMIVSIEYFALLEERVDQLLPASLKTEKTVVPAIGKASHVWTQAAIDSKLLTEIEARVKKQPLVPFLQHSLGLVSLPCLRTRPEDEQCIMTTLENIGSPAVSMDKFWSPDKDMSEFVVMKQTYTFPLSSPRRVLPILIAGTTKYGRVIILTPEGVVYQNGAVQTVIIKHQSSDQTEIIVESSCFMPSLENIETSLMSKETPAYVRDYTFHVFSIYVDVIMDILFRLNIPMAIQKFYPDTMVKTSVGCKHIWTQRSDTEISQSVCTMCNMCCDKGENCVFNGIMGEHLRHCPCDTKVIGCHDCGICRSCADELWSLKTRLRPHGTMLTALHQTIDEKTKKLTEDKSKVAVRVLRDPVNQPVLPLDPHVYNQVEFVNLNSDNKFLCLKEESDGSITKVYPGDAALVKQLEDLTTMTSADKKNMLKNGDHIRVKITDPLGCSLYKEKDDNTAATKLQIDPVYFGKGREVKVIHETGIVVYDSASTAVPVGQFISCMKMDKDHDTFKIKVISTGKSGTISMGLAPSDYPPNRQCGWNTKSIGYHADDGGIFLESGYPTRKTQACAVGDIMELYIDFSKDKGFFRKNGEKMIELNLNPNKLAYYPMIGMHSVGEAVQIMDKSLWEMKDAEADKTFHPPAFPTFKYGNLWISPGDQVTLTKMSGGFTGWVTLNNPSKDPVGFKITLGDLTTKSVYGVIEAKKDFVHWFQESLAADNMPALASVEWTSLESGRNYETEEMKKIFGETMQKFNALSHTHKLPVVTRISASTKVESLQKKIDSTPSGPGQSQNVLVLSIYKNHRLLTEYWLKNGNYQVSVESKNKNSKFILKYPKCPTFAYPKAFQKGMKLFVCLEKGKKFAECVIVDTYPGGKNLALEYSPKDAAALNTTVCMMTNSHAFKFAADEFNENEAVVLNYEARNTPANLVETFVHAPHYLLSEGSRKVRDYLHPEWKASVLQSVMNCTQQLTRYTVQERHITQVSRNIYDWDPSEWNALFTFLPRHLTEVTLTFPVAMEMFKDIGVHRLCYFGQILSENVQTLETYGANEDSFITFRHPAHFVDIEGIVPSSDIQFDYLFADAKSAYAYVALITSRLLLPSYKNILVTEENEKEFTREQIETLLHRMLQSYASLCGIYSTTWGGIQCTKDSGEKKIKYSVQHADGKIVKRLSDMKADHESAKSELSEQSLVKAIDSFVCKAHYYSHSKEMTDHMISLDYEDFTPYAEFVTDFHWVHSSLETIPDDFFEKFPQLEKFKLGHLWERMPKIVKLPGGVNKAKKLRLIELTNLEIESLPEDIFMSESVMWITVVGCPVKELPNSWPESSPLKVLVLQGLKLTSLPEQISHLNNLRELELCYNQLSSLPDSLAELKNLTMLKLIGVPWLKLEMKKPQMTLEKYQSFWKNHPSFVSTVGEDAIMKLFEKHDYNRNGSLDEEELGGVNKDLFFMVPRIGMSDINDEVCGGIPPVIFNMKNLRELYLNFNAINMVPAAINNLQNLITLSLSDNPLLESLPGLLGHLPNITSINIQSCPQIRTPPTEIVSRGFESVKAYLKRLAGGFTECRRTKLMVVGLGGAGKTSLIRALMATDKKTSGTEKETPTDGIDIKPWTVASEDGREVTYSTWDFAGQAVYYNTHQFFLSKRAVYLLLWSMRQGYEHAGLDFWLSSICCHAPGTPIIVVGTQCDLIPKAEIPIKELLERYPQIASFHRVSSITGEGIKDLQDSLLDVTLQQGYMGEKIPQVWLNFEKRILAERLTKVNYIKWEVAKEYAMVQGIYDERDVRMAVQLLHDLGTVQYFDNDFLRDYVVINPQWIVDVMACVVSAQSSPIQKNHGRFLHSDITTVWEQYDPNLHEWLLRLTEDFDLTFPLPTEAVNIVPCLLSGEPPDDLEWPRKKEGVRETKMVYRFTYLPSGLFNRAQVRLFQLSDGKKVWKKGSLLVKNKHSALIKQTDNKELVVLVQGPRPENILFLIHEVFESIIEESFNGVSYELYLPCPDCVEKEGTTDPDLLCSKLIQRAKDHKAPFIQCYKYFHWISMAQLQEKMPTDSREVADFDFQLQQSIVALQELNNELVVDCAIIYAVLDIPGPNDSDAISPFQIRDDIIGWGHTCWMAENVNEVSTVDLTAAIKNCKILIALVSDSFERDPKCNNLLVYAREILNKETIIIVIGNSMEWQNKDLGMKIGQQERKLMVKTKSRYEVAGGRRDELKEWLAEKMQMMKDKELSLPEVFISYCWSNSRQAQEKSMRIKEEALGHGDPRDIKNQLERDGNLHCWIDTEYVGKEKKGIFADMAAGIRNSKVILAFISDEYSESDNCMMELRFGILNIGLPVIAVIVGTGNQWKETEVAMLLRRAKATEVYMQKDNPEGVNVIIKHLKEALKTQALKAKKPAAKKDMKKDGETEKKKKEGNSHVAYQEEVELIQRKFMRHIIGSVTAMDQTALPRLVVVDFVKAAAGKTTRADEGRESSMGTSSSIGSSMKRLTVRSKKFLRPKSATKSRDRLNIDESVFEDGDMEDWSKESFCIKVLCEHEQGWHFCQEMYPLAFRNREQLETFLQGAAPYLFRIYTILKQSPLKLKCFSGGKGEAFLDWIRLASEDNLDFVGAMTHLRSELDKDDAAEFCSCLARCRLPSGKIVWLCKEHQGMQRVSKLSMGTSGSSYSKITVLYPEDKFMSENILESKKYKNLKGKKSDKVPSALPKPVPLPEYVGPDPETLETVGRASPRPSDRKEKKDKSNSPVPPSNHKGDKTTNQKEEKNKTVNQLPPRPPSANKKSSRPSSANKKALSDPPTPGSSNQDPYKKSEDKTTKESKNQEVKGESTTKPKVEPKLSKQTPSEDKEEKNVSHSKLEEPKLDKTPEIHQNIPKNEQLDIKDETENHTVDAKLINTELKQDTTVKKNDDKIPTPEAKLESKKERKDGKSEKNDKETPETNKDTVQQLQKEEAIKTIEEVNEQEEESLKAKEEINSLGKDDRKIDVRSKPKAKPPTTEEKKDEIKKICLKM</sequence>
<feature type="domain" description="B30.2/SPRY" evidence="14">
    <location>
        <begin position="881"/>
        <end position="1068"/>
    </location>
</feature>
<keyword evidence="3" id="KW-0723">Serine/threonine-protein kinase</keyword>
<dbReference type="Gene3D" id="3.30.70.1390">
    <property type="entry name" value="ROC domain from the Parkinson's disease-associated leucine-rich repeat kinase 2"/>
    <property type="match status" value="1"/>
</dbReference>
<evidence type="ECO:0000256" key="13">
    <source>
        <dbReference type="SAM" id="MobiDB-lite"/>
    </source>
</evidence>
<keyword evidence="10" id="KW-0342">GTP-binding</keyword>
<gene>
    <name evidence="17" type="ORF">MAR_035500</name>
</gene>
<keyword evidence="18" id="KW-1185">Reference proteome</keyword>
<protein>
    <recommendedName>
        <fullName evidence="2">non-specific serine/threonine protein kinase</fullName>
        <ecNumber evidence="2">2.7.11.1</ecNumber>
    </recommendedName>
</protein>
<feature type="compositionally biased region" description="Basic and acidic residues" evidence="13">
    <location>
        <begin position="3320"/>
        <end position="3363"/>
    </location>
</feature>
<dbReference type="InterPro" id="IPR000157">
    <property type="entry name" value="TIR_dom"/>
</dbReference>
<feature type="compositionally biased region" description="Low complexity" evidence="13">
    <location>
        <begin position="2899"/>
        <end position="2909"/>
    </location>
</feature>
<dbReference type="InterPro" id="IPR032675">
    <property type="entry name" value="LRR_dom_sf"/>
</dbReference>
<dbReference type="Pfam" id="PF16095">
    <property type="entry name" value="COR-A"/>
    <property type="match status" value="1"/>
</dbReference>
<dbReference type="InterPro" id="IPR020859">
    <property type="entry name" value="ROC"/>
</dbReference>
<feature type="region of interest" description="Disordered" evidence="13">
    <location>
        <begin position="3117"/>
        <end position="3432"/>
    </location>
</feature>
<dbReference type="InterPro" id="IPR043136">
    <property type="entry name" value="B30.2/SPRY_sf"/>
</dbReference>
<evidence type="ECO:0000256" key="3">
    <source>
        <dbReference type="ARBA" id="ARBA00022527"/>
    </source>
</evidence>
<dbReference type="SUPFAM" id="SSF49899">
    <property type="entry name" value="Concanavalin A-like lectins/glucanases"/>
    <property type="match status" value="1"/>
</dbReference>
<dbReference type="InterPro" id="IPR001611">
    <property type="entry name" value="Leu-rich_rpt"/>
</dbReference>
<dbReference type="PRINTS" id="PR00449">
    <property type="entry name" value="RASTRNSFRMNG"/>
</dbReference>
<dbReference type="PROSITE" id="PS51424">
    <property type="entry name" value="ROC"/>
    <property type="match status" value="1"/>
</dbReference>
<evidence type="ECO:0000256" key="5">
    <source>
        <dbReference type="ARBA" id="ARBA00022679"/>
    </source>
</evidence>
<evidence type="ECO:0000259" key="16">
    <source>
        <dbReference type="PROSITE" id="PS51424"/>
    </source>
</evidence>
<evidence type="ECO:0000313" key="17">
    <source>
        <dbReference type="EMBL" id="WAR10424.1"/>
    </source>
</evidence>
<dbReference type="Gene3D" id="3.30.310.200">
    <property type="match status" value="1"/>
</dbReference>
<dbReference type="SMART" id="SM00175">
    <property type="entry name" value="RAB"/>
    <property type="match status" value="1"/>
</dbReference>